<organism evidence="1 2">
    <name type="scientific">Peronosclerospora sorghi</name>
    <dbReference type="NCBI Taxonomy" id="230839"/>
    <lineage>
        <taxon>Eukaryota</taxon>
        <taxon>Sar</taxon>
        <taxon>Stramenopiles</taxon>
        <taxon>Oomycota</taxon>
        <taxon>Peronosporomycetes</taxon>
        <taxon>Peronosporales</taxon>
        <taxon>Peronosporaceae</taxon>
        <taxon>Peronosclerospora</taxon>
    </lineage>
</organism>
<dbReference type="EMBL" id="CM047585">
    <property type="protein sequence ID" value="KAI9910927.1"/>
    <property type="molecule type" value="Genomic_DNA"/>
</dbReference>
<gene>
    <name evidence="1" type="ORF">PsorP6_011103</name>
</gene>
<evidence type="ECO:0000313" key="2">
    <source>
        <dbReference type="Proteomes" id="UP001163321"/>
    </source>
</evidence>
<proteinExistence type="predicted"/>
<evidence type="ECO:0000313" key="1">
    <source>
        <dbReference type="EMBL" id="KAI9910927.1"/>
    </source>
</evidence>
<name>A0ACC0VWP0_9STRA</name>
<accession>A0ACC0VWP0</accession>
<keyword evidence="2" id="KW-1185">Reference proteome</keyword>
<comment type="caution">
    <text evidence="1">The sequence shown here is derived from an EMBL/GenBank/DDBJ whole genome shotgun (WGS) entry which is preliminary data.</text>
</comment>
<sequence>MSDSEEDVTIIESGARADASEDGDTLYRVSEVDSDDEEEENESDAEEEENESDEDEDEEEDESDEDEEENESNGTESEGIDDDESAAGSTDSFFKIRMGLEEASGRSSARRFGNGDKKKVQKRKLEHSERSKRLNRRRKIADVISDDDLDVSTRRAREAEAKRAQKIDAILGNFSTLSEEQLAVPVEEKETYVCLNPVTSDGAPPTGDEGSDDAPIFVYKDLVEKLKPHQIIGARFLWSHIAVEPDGFGCVLADFMGMGKTLQVITTVQAFLSKQIKDEDGDLTPRYQHVLILAPTICVRNWEAEVVKWLGKKETRRLGLFTLESSREKKMTDRVYVVKKWHKRGGILVMGYELYRLLVLQSTGQEKIGKSNKKHAHSIKQMYACLSDPGPDLIVLDEGHRVRNHKSKMVKALAHVKTKRRIILTGYPLQNHLEEYWTMVNFARPNYLGSLEEFKNRYVAPITNGQCIDSSEADLRLARHRAFVLTRELKPFVLRRDQQYLFKQLPPKKEYVIMCKLTDAQAQLYRSFLQHGVPTRGYTSQVDVLGGYHIALAISNHPDVIYETYKQLENEEHKSKISKRNGVTDIFADEDSSDDLEPEKDFLSSRVTSHVTNGNADKAQFLNDRTEPEPTPNKGSHRLKFAQEFMEKYVPNRLESSGKMIILMELLQACQGVSDRVIIFSQSIPTLDIIEVAISKHNKYQRRRAKRINYLRIDGSTSQQDRFRQIAQFNDLEEDVDVIMISTKAGGEGINLCAGNRIIIFDVCWNPCNDSQSMCRSYRFGQTKPVFVYRFVTMGTMEKKVYDLQIRKEGVAKRIVDEKTTERKFMSSELQKYFSIEDFEDSLLHAQGKVVDGKEAETQALPHEDPVLENILTEMHGTSASVSKEDGNNTTDNMATETKWIIAWFEQETMFEEDLDQQCTPDEQKELLETYRYFKAVQRLRSDGSHQSISREGVLCKNCDFCRAPNEIYPIAITSVPVPSKIECIFCKRSIPTAGAAPFVQNPVAYYPLMQQFVPVLMPTTNALPFSVALPAGAATSAHSFAPNGSRVLPPHLQTIHRGNSNSNDQQHAEQQQLLLQRKQTEEEEVKRKQERLTMKLSDRHLLILRRGIKKCQDLKRQAEECGATLAIEVDTQLTDIVSSMNLAETLQWLKLKKLPHDVDLHDDVWLWNEIAKEKGQPRVQAQPSLSVERELQVAKGAAIASDSEASIATHPASTSRHTNNESPRTVVESSSTDYIELLDSDNENPPSRIDDNTSAPSGANGIDYNTVVVDGNNVIEIL</sequence>
<protein>
    <submittedName>
        <fullName evidence="1">Uncharacterized protein</fullName>
    </submittedName>
</protein>
<dbReference type="Proteomes" id="UP001163321">
    <property type="component" value="Chromosome 6"/>
</dbReference>
<reference evidence="1 2" key="1">
    <citation type="journal article" date="2022" name="bioRxiv">
        <title>The genome of the oomycete Peronosclerospora sorghi, a cosmopolitan pathogen of maize and sorghum, is inflated with dispersed pseudogenes.</title>
        <authorList>
            <person name="Fletcher K."/>
            <person name="Martin F."/>
            <person name="Isakeit T."/>
            <person name="Cavanaugh K."/>
            <person name="Magill C."/>
            <person name="Michelmore R."/>
        </authorList>
    </citation>
    <scope>NUCLEOTIDE SEQUENCE [LARGE SCALE GENOMIC DNA]</scope>
    <source>
        <strain evidence="1">P6</strain>
    </source>
</reference>